<evidence type="ECO:0000313" key="19">
    <source>
        <dbReference type="EMBL" id="MSD25889.1"/>
    </source>
</evidence>
<dbReference type="EMBL" id="JAQLYE010000010">
    <property type="protein sequence ID" value="MDB8017781.1"/>
    <property type="molecule type" value="Genomic_DNA"/>
</dbReference>
<evidence type="ECO:0000313" key="25">
    <source>
        <dbReference type="EMBL" id="RHF06711.1"/>
    </source>
</evidence>
<reference evidence="17" key="7">
    <citation type="submission" date="2021-10" db="EMBL/GenBank/DDBJ databases">
        <title>Collection of gut derived symbiotic bacterial strains cultured from healthy donors.</title>
        <authorList>
            <person name="Lin H."/>
            <person name="Littmann E."/>
            <person name="Claire K."/>
            <person name="Pamer E."/>
        </authorList>
    </citation>
    <scope>NUCLEOTIDE SEQUENCE</scope>
    <source>
        <strain evidence="17">MSK.22.92</strain>
    </source>
</reference>
<evidence type="ECO:0000256" key="5">
    <source>
        <dbReference type="ARBA" id="ARBA00016296"/>
    </source>
</evidence>
<dbReference type="RefSeq" id="WP_012742515.1">
    <property type="nucleotide sequence ID" value="NZ_AP031452.1"/>
</dbReference>
<dbReference type="InterPro" id="IPR020590">
    <property type="entry name" value="Guanylate_kinase_CS"/>
</dbReference>
<comment type="similarity">
    <text evidence="3 13">Belongs to the guanylate kinase family.</text>
</comment>
<evidence type="ECO:0000256" key="3">
    <source>
        <dbReference type="ARBA" id="ARBA00005790"/>
    </source>
</evidence>
<dbReference type="GO" id="GO:0004385">
    <property type="term" value="F:GMP kinase activity"/>
    <property type="evidence" value="ECO:0007669"/>
    <property type="project" value="UniProtKB-UniRule"/>
</dbReference>
<evidence type="ECO:0000256" key="1">
    <source>
        <dbReference type="ARBA" id="ARBA00003531"/>
    </source>
</evidence>
<dbReference type="GO" id="GO:0005829">
    <property type="term" value="C:cytosol"/>
    <property type="evidence" value="ECO:0007669"/>
    <property type="project" value="TreeGrafter"/>
</dbReference>
<dbReference type="SMART" id="SM00072">
    <property type="entry name" value="GuKc"/>
    <property type="match status" value="1"/>
</dbReference>
<protein>
    <recommendedName>
        <fullName evidence="5 13">Guanylate kinase</fullName>
        <ecNumber evidence="4 13">2.7.4.8</ecNumber>
    </recommendedName>
    <alternativeName>
        <fullName evidence="11 13">GMP kinase</fullName>
    </alternativeName>
</protein>
<dbReference type="EMBL" id="QSOB01000001">
    <property type="protein sequence ID" value="RGI70783.1"/>
    <property type="molecule type" value="Genomic_DNA"/>
</dbReference>
<dbReference type="GO" id="GO:0005524">
    <property type="term" value="F:ATP binding"/>
    <property type="evidence" value="ECO:0007669"/>
    <property type="project" value="UniProtKB-UniRule"/>
</dbReference>
<dbReference type="EMBL" id="JAJFBX010000001">
    <property type="protein sequence ID" value="MCC2745538.1"/>
    <property type="molecule type" value="Genomic_DNA"/>
</dbReference>
<evidence type="ECO:0000256" key="7">
    <source>
        <dbReference type="ARBA" id="ARBA00022679"/>
    </source>
</evidence>
<dbReference type="SUPFAM" id="SSF52540">
    <property type="entry name" value="P-loop containing nucleoside triphosphate hydrolases"/>
    <property type="match status" value="1"/>
</dbReference>
<dbReference type="PANTHER" id="PTHR23117:SF13">
    <property type="entry name" value="GUANYLATE KINASE"/>
    <property type="match status" value="1"/>
</dbReference>
<dbReference type="Proteomes" id="UP000284296">
    <property type="component" value="Unassembled WGS sequence"/>
</dbReference>
<evidence type="ECO:0000313" key="30">
    <source>
        <dbReference type="Proteomes" id="UP000266698"/>
    </source>
</evidence>
<dbReference type="EMBL" id="QRXG01000006">
    <property type="protein sequence ID" value="RGT82361.1"/>
    <property type="molecule type" value="Genomic_DNA"/>
</dbReference>
<dbReference type="InterPro" id="IPR008144">
    <property type="entry name" value="Guanylate_kin-like_dom"/>
</dbReference>
<evidence type="ECO:0000256" key="4">
    <source>
        <dbReference type="ARBA" id="ARBA00012961"/>
    </source>
</evidence>
<keyword evidence="9 13" id="KW-0418">Kinase</keyword>
<evidence type="ECO:0000313" key="24">
    <source>
        <dbReference type="EMBL" id="RHD93770.1"/>
    </source>
</evidence>
<keyword evidence="10 13" id="KW-0067">ATP-binding</keyword>
<dbReference type="EMBL" id="CZAJ01000001">
    <property type="protein sequence ID" value="CUO56562.1"/>
    <property type="molecule type" value="Genomic_DNA"/>
</dbReference>
<dbReference type="FunFam" id="3.30.63.10:FF:000005">
    <property type="entry name" value="Guanylate kinase"/>
    <property type="match status" value="1"/>
</dbReference>
<reference evidence="15" key="2">
    <citation type="submission" date="2015-05" db="EMBL/GenBank/DDBJ databases">
        <authorList>
            <person name="Wang D.B."/>
            <person name="Wang M."/>
        </authorList>
    </citation>
    <scope>NUCLEOTIDE SEQUENCE [LARGE SCALE GENOMIC DNA]</scope>
    <source>
        <strain evidence="15">T1-815</strain>
    </source>
</reference>
<evidence type="ECO:0000313" key="22">
    <source>
        <dbReference type="EMBL" id="RGT82361.1"/>
    </source>
</evidence>
<dbReference type="Proteomes" id="UP001197847">
    <property type="component" value="Unassembled WGS sequence"/>
</dbReference>
<reference evidence="18" key="8">
    <citation type="submission" date="2023-01" db="EMBL/GenBank/DDBJ databases">
        <title>Human gut microbiome strain richness.</title>
        <authorList>
            <person name="Chen-Liaw A."/>
        </authorList>
    </citation>
    <scope>NUCLEOTIDE SEQUENCE</scope>
    <source>
        <strain evidence="18">1001283st1_D2_1001283B150209_150212</strain>
    </source>
</reference>
<evidence type="ECO:0000256" key="12">
    <source>
        <dbReference type="ARBA" id="ARBA00048594"/>
    </source>
</evidence>
<comment type="catalytic activity">
    <reaction evidence="12 13">
        <text>GMP + ATP = GDP + ADP</text>
        <dbReference type="Rhea" id="RHEA:20780"/>
        <dbReference type="ChEBI" id="CHEBI:30616"/>
        <dbReference type="ChEBI" id="CHEBI:58115"/>
        <dbReference type="ChEBI" id="CHEBI:58189"/>
        <dbReference type="ChEBI" id="CHEBI:456216"/>
        <dbReference type="EC" id="2.7.4.8"/>
    </reaction>
</comment>
<dbReference type="Proteomes" id="UP001212823">
    <property type="component" value="Unassembled WGS sequence"/>
</dbReference>
<dbReference type="Proteomes" id="UP000260642">
    <property type="component" value="Unassembled WGS sequence"/>
</dbReference>
<keyword evidence="8 13" id="KW-0547">Nucleotide-binding</keyword>
<dbReference type="EMBL" id="QRPB01000001">
    <property type="protein sequence ID" value="RHL83263.1"/>
    <property type="molecule type" value="Genomic_DNA"/>
</dbReference>
<keyword evidence="6 13" id="KW-0963">Cytoplasm</keyword>
<reference evidence="20" key="5">
    <citation type="journal article" date="2020" name="Cell Host Microbe">
        <title>Functional and Genomic Variation between Human-Derived Isolates of Lachnospiraceae Reveals Inter- and Intra-Species Diversity.</title>
        <authorList>
            <person name="Sorbara M.T."/>
            <person name="Littmann E.R."/>
            <person name="Fontana E."/>
            <person name="Moody T.U."/>
            <person name="Kohout C.E."/>
            <person name="Gjonbalaj M."/>
            <person name="Eaton V."/>
            <person name="Seok R."/>
            <person name="Leiner I.M."/>
            <person name="Pamer E.G."/>
        </authorList>
    </citation>
    <scope>NUCLEOTIDE SEQUENCE</scope>
    <source>
        <strain evidence="20">MSK.16.45</strain>
    </source>
</reference>
<evidence type="ECO:0000256" key="6">
    <source>
        <dbReference type="ARBA" id="ARBA00022490"/>
    </source>
</evidence>
<evidence type="ECO:0000313" key="17">
    <source>
        <dbReference type="EMBL" id="MCC2745538.1"/>
    </source>
</evidence>
<sequence>MSNTGKLVVFSGFSGSGKGTIMKELMAKHGDDYALSVSATTRGPRPGEEHGREYFFISEEEFEQMIKADGLLEYAKYVDHYYGTPKSYVNEQLSAGKNVILEIEIQGALKIKKQFPDTVLMFVSAPSADELKDRLVGRGTETKEVCAQRLSRAYEESLGIEKYDYLVVNDKLDDCVELVNDIIHSSDDTKKNQDYLVSSNIDFINKMRKELLSFSKGDK</sequence>
<evidence type="ECO:0000259" key="14">
    <source>
        <dbReference type="PROSITE" id="PS50052"/>
    </source>
</evidence>
<feature type="binding site" evidence="13">
    <location>
        <begin position="12"/>
        <end position="19"/>
    </location>
    <ligand>
        <name>ATP</name>
        <dbReference type="ChEBI" id="CHEBI:30616"/>
    </ligand>
</feature>
<dbReference type="Proteomes" id="UP000465607">
    <property type="component" value="Unassembled WGS sequence"/>
</dbReference>
<evidence type="ECO:0000313" key="15">
    <source>
        <dbReference type="EMBL" id="CRL36397.1"/>
    </source>
</evidence>
<evidence type="ECO:0000313" key="35">
    <source>
        <dbReference type="Proteomes" id="UP000465607"/>
    </source>
</evidence>
<dbReference type="PANTHER" id="PTHR23117">
    <property type="entry name" value="GUANYLATE KINASE-RELATED"/>
    <property type="match status" value="1"/>
</dbReference>
<dbReference type="Proteomes" id="UP000285209">
    <property type="component" value="Unassembled WGS sequence"/>
</dbReference>
<evidence type="ECO:0000313" key="26">
    <source>
        <dbReference type="EMBL" id="RHL83263.1"/>
    </source>
</evidence>
<evidence type="ECO:0000256" key="13">
    <source>
        <dbReference type="HAMAP-Rule" id="MF_00328"/>
    </source>
</evidence>
<dbReference type="Proteomes" id="UP000095602">
    <property type="component" value="Unassembled WGS sequence"/>
</dbReference>
<evidence type="ECO:0000313" key="28">
    <source>
        <dbReference type="Proteomes" id="UP000095602"/>
    </source>
</evidence>
<keyword evidence="7 13" id="KW-0808">Transferase</keyword>
<dbReference type="InterPro" id="IPR017665">
    <property type="entry name" value="Guanylate_kinase"/>
</dbReference>
<evidence type="ECO:0000313" key="23">
    <source>
        <dbReference type="EMBL" id="RGZ20009.1"/>
    </source>
</evidence>
<evidence type="ECO:0000313" key="27">
    <source>
        <dbReference type="Proteomes" id="UP000049472"/>
    </source>
</evidence>
<evidence type="ECO:0000256" key="11">
    <source>
        <dbReference type="ARBA" id="ARBA00030128"/>
    </source>
</evidence>
<dbReference type="EMBL" id="WKQV01000001">
    <property type="protein sequence ID" value="MSD25889.1"/>
    <property type="molecule type" value="Genomic_DNA"/>
</dbReference>
<reference evidence="27" key="1">
    <citation type="submission" date="2015-05" db="EMBL/GenBank/DDBJ databases">
        <authorList>
            <consortium name="Pathogen Informatics"/>
        </authorList>
    </citation>
    <scope>NUCLEOTIDE SEQUENCE [LARGE SCALE GENOMIC DNA]</scope>
    <source>
        <strain evidence="16 28">2789STDY5834884</strain>
        <strain evidence="27">T1-815</strain>
    </source>
</reference>
<dbReference type="Pfam" id="PF00625">
    <property type="entry name" value="Guanylate_kin"/>
    <property type="match status" value="1"/>
</dbReference>
<dbReference type="OMA" id="EWAVVHG"/>
<evidence type="ECO:0000313" key="29">
    <source>
        <dbReference type="Proteomes" id="UP000260642"/>
    </source>
</evidence>
<dbReference type="EMBL" id="QSDV01000001">
    <property type="protein sequence ID" value="RGZ20009.1"/>
    <property type="molecule type" value="Genomic_DNA"/>
</dbReference>
<dbReference type="InterPro" id="IPR008145">
    <property type="entry name" value="GK/Ca_channel_bsu"/>
</dbReference>
<gene>
    <name evidence="16" type="primary">gmk_1</name>
    <name evidence="13 17" type="synonym">gmk</name>
    <name evidence="26" type="ORF">DW001_00850</name>
    <name evidence="25" type="ORF">DW703_04310</name>
    <name evidence="24" type="ORF">DW775_09570</name>
    <name evidence="22" type="ORF">DWX06_05315</name>
    <name evidence="23" type="ORF">DXA03_00390</name>
    <name evidence="21" type="ORF">DXD95_00330</name>
    <name evidence="16" type="ORF">ERS852497_00075</name>
    <name evidence="20" type="ORF">G4312_06390</name>
    <name evidence="19" type="ORF">GKE44_01570</name>
    <name evidence="17" type="ORF">LK487_00570</name>
    <name evidence="18" type="ORF">PNE45_07020</name>
    <name evidence="15" type="ORF">T1815_13241</name>
</gene>
<dbReference type="Gene3D" id="3.30.63.10">
    <property type="entry name" value="Guanylate Kinase phosphate binding domain"/>
    <property type="match status" value="1"/>
</dbReference>
<reference evidence="20" key="6">
    <citation type="submission" date="2020-02" db="EMBL/GenBank/DDBJ databases">
        <authorList>
            <person name="Littmann E."/>
            <person name="Sorbara M."/>
        </authorList>
    </citation>
    <scope>NUCLEOTIDE SEQUENCE</scope>
    <source>
        <strain evidence="20">MSK.16.45</strain>
    </source>
</reference>
<dbReference type="Proteomes" id="UP000266698">
    <property type="component" value="Unassembled WGS sequence"/>
</dbReference>
<proteinExistence type="inferred from homology"/>
<reference evidence="19 35" key="4">
    <citation type="journal article" date="2019" name="Nat. Med.">
        <title>A library of human gut bacterial isolates paired with longitudinal multiomics data enables mechanistic microbiome research.</title>
        <authorList>
            <person name="Poyet M."/>
            <person name="Groussin M."/>
            <person name="Gibbons S.M."/>
            <person name="Avila-Pacheco J."/>
            <person name="Jiang X."/>
            <person name="Kearney S.M."/>
            <person name="Perrotta A.R."/>
            <person name="Berdy B."/>
            <person name="Zhao S."/>
            <person name="Lieberman T.D."/>
            <person name="Swanson P.K."/>
            <person name="Smith M."/>
            <person name="Roesemann S."/>
            <person name="Alexander J.E."/>
            <person name="Rich S.A."/>
            <person name="Livny J."/>
            <person name="Vlamakis H."/>
            <person name="Clish C."/>
            <person name="Bullock K."/>
            <person name="Deik A."/>
            <person name="Scott J."/>
            <person name="Pierce K.A."/>
            <person name="Xavier R.J."/>
            <person name="Alm E.J."/>
        </authorList>
    </citation>
    <scope>NUCLEOTIDE SEQUENCE [LARGE SCALE GENOMIC DNA]</scope>
    <source>
        <strain evidence="19 35">BIOML-A5</strain>
    </source>
</reference>
<feature type="domain" description="Guanylate kinase-like" evidence="14">
    <location>
        <begin position="5"/>
        <end position="184"/>
    </location>
</feature>
<evidence type="ECO:0000256" key="8">
    <source>
        <dbReference type="ARBA" id="ARBA00022741"/>
    </source>
</evidence>
<comment type="subcellular location">
    <subcellularLocation>
        <location evidence="2 13">Cytoplasm</location>
    </subcellularLocation>
</comment>
<reference evidence="29 30" key="3">
    <citation type="submission" date="2018-08" db="EMBL/GenBank/DDBJ databases">
        <title>A genome reference for cultivated species of the human gut microbiota.</title>
        <authorList>
            <person name="Zou Y."/>
            <person name="Xue W."/>
            <person name="Luo G."/>
        </authorList>
    </citation>
    <scope>NUCLEOTIDE SEQUENCE [LARGE SCALE GENOMIC DNA]</scope>
    <source>
        <strain evidence="22 32">AF18-16LB</strain>
        <strain evidence="26 30">AF36-2BH</strain>
        <strain evidence="25 31">AM26-2LB</strain>
        <strain evidence="24 33">AM30-13AC</strain>
        <strain evidence="23 34">AM54-25XD</strain>
        <strain evidence="21 29">TM10-3</strain>
    </source>
</reference>
<dbReference type="InterPro" id="IPR027417">
    <property type="entry name" value="P-loop_NTPase"/>
</dbReference>
<dbReference type="PROSITE" id="PS50052">
    <property type="entry name" value="GUANYLATE_KINASE_2"/>
    <property type="match status" value="1"/>
</dbReference>
<accession>A0A0M6WIF2</accession>
<evidence type="ECO:0000313" key="32">
    <source>
        <dbReference type="Proteomes" id="UP000284296"/>
    </source>
</evidence>
<dbReference type="Proteomes" id="UP001193756">
    <property type="component" value="Unassembled WGS sequence"/>
</dbReference>
<dbReference type="EMBL" id="JAAIMP010000007">
    <property type="protein sequence ID" value="NSC76920.1"/>
    <property type="molecule type" value="Genomic_DNA"/>
</dbReference>
<evidence type="ECO:0000256" key="9">
    <source>
        <dbReference type="ARBA" id="ARBA00022777"/>
    </source>
</evidence>
<dbReference type="EC" id="2.7.4.8" evidence="4 13"/>
<evidence type="ECO:0000313" key="31">
    <source>
        <dbReference type="Proteomes" id="UP000283501"/>
    </source>
</evidence>
<dbReference type="EMBL" id="QSJS01000011">
    <property type="protein sequence ID" value="RHD93770.1"/>
    <property type="molecule type" value="Genomic_DNA"/>
</dbReference>
<dbReference type="NCBIfam" id="TIGR03263">
    <property type="entry name" value="guanyl_kin"/>
    <property type="match status" value="1"/>
</dbReference>
<evidence type="ECO:0000313" key="16">
    <source>
        <dbReference type="EMBL" id="CUO56562.1"/>
    </source>
</evidence>
<evidence type="ECO:0000313" key="20">
    <source>
        <dbReference type="EMBL" id="NSC76920.1"/>
    </source>
</evidence>
<dbReference type="Proteomes" id="UP000284835">
    <property type="component" value="Unassembled WGS sequence"/>
</dbReference>
<evidence type="ECO:0000256" key="2">
    <source>
        <dbReference type="ARBA" id="ARBA00004496"/>
    </source>
</evidence>
<evidence type="ECO:0000256" key="10">
    <source>
        <dbReference type="ARBA" id="ARBA00022840"/>
    </source>
</evidence>
<comment type="function">
    <text evidence="1 13">Essential for recycling GMP and indirectly, cGMP.</text>
</comment>
<dbReference type="HAMAP" id="MF_00328">
    <property type="entry name" value="Guanylate_kinase"/>
    <property type="match status" value="1"/>
</dbReference>
<name>A0A0M6WIF2_9FIRM</name>
<dbReference type="Gene3D" id="3.40.50.300">
    <property type="entry name" value="P-loop containing nucleotide triphosphate hydrolases"/>
    <property type="match status" value="1"/>
</dbReference>
<dbReference type="AlphaFoldDB" id="A0A0M6WIF2"/>
<dbReference type="Proteomes" id="UP000283501">
    <property type="component" value="Unassembled WGS sequence"/>
</dbReference>
<organism evidence="15 27">
    <name type="scientific">Agathobacter rectalis</name>
    <dbReference type="NCBI Taxonomy" id="39491"/>
    <lineage>
        <taxon>Bacteria</taxon>
        <taxon>Bacillati</taxon>
        <taxon>Bacillota</taxon>
        <taxon>Clostridia</taxon>
        <taxon>Lachnospirales</taxon>
        <taxon>Lachnospiraceae</taxon>
        <taxon>Agathobacter</taxon>
    </lineage>
</organism>
<dbReference type="PROSITE" id="PS00856">
    <property type="entry name" value="GUANYLATE_KINASE_1"/>
    <property type="match status" value="1"/>
</dbReference>
<evidence type="ECO:0000313" key="18">
    <source>
        <dbReference type="EMBL" id="MDB8017781.1"/>
    </source>
</evidence>
<dbReference type="EMBL" id="CVRQ01000017">
    <property type="protein sequence ID" value="CRL36397.1"/>
    <property type="molecule type" value="Genomic_DNA"/>
</dbReference>
<evidence type="ECO:0000313" key="34">
    <source>
        <dbReference type="Proteomes" id="UP000285209"/>
    </source>
</evidence>
<dbReference type="GeneID" id="86988476"/>
<dbReference type="CDD" id="cd00071">
    <property type="entry name" value="GMPK"/>
    <property type="match status" value="1"/>
</dbReference>
<evidence type="ECO:0000313" key="33">
    <source>
        <dbReference type="Proteomes" id="UP000284835"/>
    </source>
</evidence>
<evidence type="ECO:0000313" key="21">
    <source>
        <dbReference type="EMBL" id="RGI70783.1"/>
    </source>
</evidence>
<dbReference type="EMBL" id="QSKY01000004">
    <property type="protein sequence ID" value="RHF06711.1"/>
    <property type="molecule type" value="Genomic_DNA"/>
</dbReference>
<keyword evidence="27" id="KW-1185">Reference proteome</keyword>
<dbReference type="Proteomes" id="UP000049472">
    <property type="component" value="Unassembled WGS sequence"/>
</dbReference>